<sequence>MSPRAAAGAGSRGEDGFLRTFPAIVKVECLGMYGNRCSDPLLCCGDERFLLRPKSCSRYREDALRCKKPKNNLSSFSMMAQLLYNRIQEHDSVPGPEVLCAYVGSILVILEGEYEPPDKF</sequence>
<dbReference type="AlphaFoldDB" id="A0A5C6N2Q6"/>
<accession>A0A5C6N2Q6</accession>
<organism evidence="1 2">
    <name type="scientific">Takifugu flavidus</name>
    <name type="common">sansaifugu</name>
    <dbReference type="NCBI Taxonomy" id="433684"/>
    <lineage>
        <taxon>Eukaryota</taxon>
        <taxon>Metazoa</taxon>
        <taxon>Chordata</taxon>
        <taxon>Craniata</taxon>
        <taxon>Vertebrata</taxon>
        <taxon>Euteleostomi</taxon>
        <taxon>Actinopterygii</taxon>
        <taxon>Neopterygii</taxon>
        <taxon>Teleostei</taxon>
        <taxon>Neoteleostei</taxon>
        <taxon>Acanthomorphata</taxon>
        <taxon>Eupercaria</taxon>
        <taxon>Tetraodontiformes</taxon>
        <taxon>Tetradontoidea</taxon>
        <taxon>Tetraodontidae</taxon>
        <taxon>Takifugu</taxon>
    </lineage>
</organism>
<proteinExistence type="predicted"/>
<protein>
    <submittedName>
        <fullName evidence="1">Uncharacterized protein</fullName>
    </submittedName>
</protein>
<dbReference type="EMBL" id="RHFK02000017">
    <property type="protein sequence ID" value="TWW61772.1"/>
    <property type="molecule type" value="Genomic_DNA"/>
</dbReference>
<dbReference type="Proteomes" id="UP000324091">
    <property type="component" value="Chromosome 4"/>
</dbReference>
<name>A0A5C6N2Q6_9TELE</name>
<reference evidence="1 2" key="1">
    <citation type="submission" date="2019-04" db="EMBL/GenBank/DDBJ databases">
        <title>Chromosome genome assembly for Takifugu flavidus.</title>
        <authorList>
            <person name="Xiao S."/>
        </authorList>
    </citation>
    <scope>NUCLEOTIDE SEQUENCE [LARGE SCALE GENOMIC DNA]</scope>
    <source>
        <strain evidence="1">HTHZ2018</strain>
        <tissue evidence="1">Muscle</tissue>
    </source>
</reference>
<comment type="caution">
    <text evidence="1">The sequence shown here is derived from an EMBL/GenBank/DDBJ whole genome shotgun (WGS) entry which is preliminary data.</text>
</comment>
<evidence type="ECO:0000313" key="2">
    <source>
        <dbReference type="Proteomes" id="UP000324091"/>
    </source>
</evidence>
<evidence type="ECO:0000313" key="1">
    <source>
        <dbReference type="EMBL" id="TWW61772.1"/>
    </source>
</evidence>
<keyword evidence="2" id="KW-1185">Reference proteome</keyword>
<gene>
    <name evidence="1" type="ORF">D4764_04G0004190</name>
</gene>